<sequence>MRKTVLVFLSILLVVSLSIFQKTAASDDYADNEPVDLMLPIPLTPEMSEDGKALYNAVPLIAVVDDLNPSVLRKIPAPARFLDQPEAATSSFSITYIANGGADAWGERCYTFPEDARTAFDYAASIWVNTLNSDVPITINACWAELASASTLGYSGGQPLRRDFSGATRSNTWYQGSVANALNGSDLDPSDFDMHITYNSLFDWYYGTDGNTPSTQHDLVTVVLHEMCHGLNFSGSMSYSGGSASWGYSTGYPNIYDVFMKDGSGTQLIDTSSYTNGSTALGSAVTSNDIWFHGTKAMAANGVQRVKMYAPSTWRSGSSYSHLDYDTFNNTSNQLMVYAISAGESVHDPGAVNEGLLQDLGWTVDSTSNSYVDPAGSCGGNTPCYTTIQTAVNAASTGTTIKIVQGDYNENVLLSTSKQVTLSGGWNTSYTTQSSNSSANSIGVSAGTLIADKVGAQG</sequence>
<dbReference type="EMBL" id="JACNJD010000124">
    <property type="protein sequence ID" value="MBC8176324.1"/>
    <property type="molecule type" value="Genomic_DNA"/>
</dbReference>
<dbReference type="AlphaFoldDB" id="A0A8J6MZI7"/>
<dbReference type="InterPro" id="IPR011050">
    <property type="entry name" value="Pectin_lyase_fold/virulence"/>
</dbReference>
<organism evidence="2 3">
    <name type="scientific">Candidatus Desulfacyla euxinica</name>
    <dbReference type="NCBI Taxonomy" id="2841693"/>
    <lineage>
        <taxon>Bacteria</taxon>
        <taxon>Deltaproteobacteria</taxon>
        <taxon>Candidatus Desulfacyla</taxon>
    </lineage>
</organism>
<gene>
    <name evidence="2" type="ORF">H8E19_02890</name>
</gene>
<evidence type="ECO:0000313" key="2">
    <source>
        <dbReference type="EMBL" id="MBC8176324.1"/>
    </source>
</evidence>
<protein>
    <recommendedName>
        <fullName evidence="4">DUF1565 domain-containing protein</fullName>
    </recommendedName>
</protein>
<evidence type="ECO:0000313" key="3">
    <source>
        <dbReference type="Proteomes" id="UP000650524"/>
    </source>
</evidence>
<accession>A0A8J6MZI7</accession>
<dbReference type="Proteomes" id="UP000650524">
    <property type="component" value="Unassembled WGS sequence"/>
</dbReference>
<feature type="chain" id="PRO_5035190450" description="DUF1565 domain-containing protein" evidence="1">
    <location>
        <begin position="25"/>
        <end position="458"/>
    </location>
</feature>
<proteinExistence type="predicted"/>
<evidence type="ECO:0000256" key="1">
    <source>
        <dbReference type="SAM" id="SignalP"/>
    </source>
</evidence>
<name>A0A8J6MZI7_9DELT</name>
<comment type="caution">
    <text evidence="2">The sequence shown here is derived from an EMBL/GenBank/DDBJ whole genome shotgun (WGS) entry which is preliminary data.</text>
</comment>
<feature type="signal peptide" evidence="1">
    <location>
        <begin position="1"/>
        <end position="24"/>
    </location>
</feature>
<dbReference type="Gene3D" id="2.160.20.10">
    <property type="entry name" value="Single-stranded right-handed beta-helix, Pectin lyase-like"/>
    <property type="match status" value="1"/>
</dbReference>
<evidence type="ECO:0008006" key="4">
    <source>
        <dbReference type="Google" id="ProtNLM"/>
    </source>
</evidence>
<reference evidence="2 3" key="1">
    <citation type="submission" date="2020-08" db="EMBL/GenBank/DDBJ databases">
        <title>Bridging the membrane lipid divide: bacteria of the FCB group superphylum have the potential to synthesize archaeal ether lipids.</title>
        <authorList>
            <person name="Villanueva L."/>
            <person name="Von Meijenfeldt F.A.B."/>
            <person name="Westbye A.B."/>
            <person name="Yadav S."/>
            <person name="Hopmans E.C."/>
            <person name="Dutilh B.E."/>
            <person name="Sinninghe Damste J.S."/>
        </authorList>
    </citation>
    <scope>NUCLEOTIDE SEQUENCE [LARGE SCALE GENOMIC DNA]</scope>
    <source>
        <strain evidence="2">NIOZ-UU27</strain>
    </source>
</reference>
<dbReference type="SUPFAM" id="SSF51126">
    <property type="entry name" value="Pectin lyase-like"/>
    <property type="match status" value="1"/>
</dbReference>
<dbReference type="InterPro" id="IPR012334">
    <property type="entry name" value="Pectin_lyas_fold"/>
</dbReference>
<keyword evidence="1" id="KW-0732">Signal</keyword>